<accession>A0AAX6HXI0</accession>
<organism evidence="2 3">
    <name type="scientific">Iris pallida</name>
    <name type="common">Sweet iris</name>
    <dbReference type="NCBI Taxonomy" id="29817"/>
    <lineage>
        <taxon>Eukaryota</taxon>
        <taxon>Viridiplantae</taxon>
        <taxon>Streptophyta</taxon>
        <taxon>Embryophyta</taxon>
        <taxon>Tracheophyta</taxon>
        <taxon>Spermatophyta</taxon>
        <taxon>Magnoliopsida</taxon>
        <taxon>Liliopsida</taxon>
        <taxon>Asparagales</taxon>
        <taxon>Iridaceae</taxon>
        <taxon>Iridoideae</taxon>
        <taxon>Irideae</taxon>
        <taxon>Iris</taxon>
    </lineage>
</organism>
<evidence type="ECO:0000313" key="2">
    <source>
        <dbReference type="EMBL" id="KAJ6845247.1"/>
    </source>
</evidence>
<feature type="region of interest" description="Disordered" evidence="1">
    <location>
        <begin position="1"/>
        <end position="37"/>
    </location>
</feature>
<reference evidence="2" key="2">
    <citation type="submission" date="2023-04" db="EMBL/GenBank/DDBJ databases">
        <authorList>
            <person name="Bruccoleri R.E."/>
            <person name="Oakeley E.J."/>
            <person name="Faust A.-M."/>
            <person name="Dessus-Babus S."/>
            <person name="Altorfer M."/>
            <person name="Burckhardt D."/>
            <person name="Oertli M."/>
            <person name="Naumann U."/>
            <person name="Petersen F."/>
            <person name="Wong J."/>
        </authorList>
    </citation>
    <scope>NUCLEOTIDE SEQUENCE</scope>
    <source>
        <strain evidence="2">GSM-AAB239-AS_SAM_17_03QT</strain>
        <tissue evidence="2">Leaf</tissue>
    </source>
</reference>
<reference evidence="2" key="1">
    <citation type="journal article" date="2023" name="GigaByte">
        <title>Genome assembly of the bearded iris, Iris pallida Lam.</title>
        <authorList>
            <person name="Bruccoleri R.E."/>
            <person name="Oakeley E.J."/>
            <person name="Faust A.M.E."/>
            <person name="Altorfer M."/>
            <person name="Dessus-Babus S."/>
            <person name="Burckhardt D."/>
            <person name="Oertli M."/>
            <person name="Naumann U."/>
            <person name="Petersen F."/>
            <person name="Wong J."/>
        </authorList>
    </citation>
    <scope>NUCLEOTIDE SEQUENCE</scope>
    <source>
        <strain evidence="2">GSM-AAB239-AS_SAM_17_03QT</strain>
    </source>
</reference>
<dbReference type="EMBL" id="JANAVB010006392">
    <property type="protein sequence ID" value="KAJ6845247.1"/>
    <property type="molecule type" value="Genomic_DNA"/>
</dbReference>
<name>A0AAX6HXI0_IRIPA</name>
<dbReference type="Proteomes" id="UP001140949">
    <property type="component" value="Unassembled WGS sequence"/>
</dbReference>
<protein>
    <submittedName>
        <fullName evidence="2">Importin-5</fullName>
    </submittedName>
</protein>
<evidence type="ECO:0000256" key="1">
    <source>
        <dbReference type="SAM" id="MobiDB-lite"/>
    </source>
</evidence>
<comment type="caution">
    <text evidence="2">The sequence shown here is derived from an EMBL/GenBank/DDBJ whole genome shotgun (WGS) entry which is preliminary data.</text>
</comment>
<proteinExistence type="predicted"/>
<sequence length="37" mass="4263">MQLQRPSPDRPTEAKRLRRPAGSDVTHPGRRGRRAVR</sequence>
<dbReference type="AlphaFoldDB" id="A0AAX6HXI0"/>
<keyword evidence="3" id="KW-1185">Reference proteome</keyword>
<feature type="compositionally biased region" description="Basic residues" evidence="1">
    <location>
        <begin position="28"/>
        <end position="37"/>
    </location>
</feature>
<evidence type="ECO:0000313" key="3">
    <source>
        <dbReference type="Proteomes" id="UP001140949"/>
    </source>
</evidence>
<gene>
    <name evidence="2" type="ORF">M6B38_288515</name>
</gene>